<dbReference type="PANTHER" id="PTHR11319:SF35">
    <property type="entry name" value="OUTER MEMBRANE PROTEIN PMPC-RELATED"/>
    <property type="match status" value="1"/>
</dbReference>
<dbReference type="Gene3D" id="2.60.40.4070">
    <property type="match status" value="1"/>
</dbReference>
<feature type="chain" id="PRO_5036708251" description="Right handed beta helix domain-containing protein" evidence="1">
    <location>
        <begin position="28"/>
        <end position="506"/>
    </location>
</feature>
<feature type="domain" description="Right handed beta helix" evidence="2">
    <location>
        <begin position="146"/>
        <end position="318"/>
    </location>
</feature>
<dbReference type="Gene3D" id="2.160.20.10">
    <property type="entry name" value="Single-stranded right-handed beta-helix, Pectin lyase-like"/>
    <property type="match status" value="1"/>
</dbReference>
<keyword evidence="1" id="KW-0732">Signal</keyword>
<dbReference type="AlphaFoldDB" id="A0A956NFB8"/>
<proteinExistence type="predicted"/>
<evidence type="ECO:0000313" key="3">
    <source>
        <dbReference type="EMBL" id="MCA9758053.1"/>
    </source>
</evidence>
<comment type="caution">
    <text evidence="3">The sequence shown here is derived from an EMBL/GenBank/DDBJ whole genome shotgun (WGS) entry which is preliminary data.</text>
</comment>
<sequence>MKVSRGTSLVRLMPPATILTATFSLLAVAPSAPSAATIHVPADQPTIQAGLDAAAAGDVVLVAAGSYAGDGNYDLDFGGKNVELRSEDGAEVTTIQGPQDPNLHYPPIRALQFLNGETADAIVDGFTIRDFWSIDEFEVGNGGGAVWVDLGAAPTFRNCRFLSNMVTDAPGGAVSARGGTFEDCLFEGNWSDSWNGGGSAGAISITNGVLRRCDIRGNAAIAGQFGGGVTGGVSVSGATLVEDCTIVGNYAERTGGLTVGLQSLVEAEELWITGTTIADNRAWVGSSQIYCYSATNVPGQRAYFANCIIDGNEDCGPQDMTTFEELPDIAQVSFLCSRIDPTEVTGPMAVVYGPHAFADDPLFCDPYDCSGGSGDYALQPDSPCLPENSTCGTLVGSNGTVCGASEVPTPPASSAQLLLRTPYPNPATDSVSFELAESVGPEARIEVFAADGRRVRSLEIDAGTSSAHGASWDLQDGAGRRVPSGVYSVRVSVGTLEQSARITVLD</sequence>
<dbReference type="SUPFAM" id="SSF51126">
    <property type="entry name" value="Pectin lyase-like"/>
    <property type="match status" value="1"/>
</dbReference>
<dbReference type="Proteomes" id="UP000739538">
    <property type="component" value="Unassembled WGS sequence"/>
</dbReference>
<feature type="signal peptide" evidence="1">
    <location>
        <begin position="1"/>
        <end position="27"/>
    </location>
</feature>
<organism evidence="3 4">
    <name type="scientific">Eiseniibacteriota bacterium</name>
    <dbReference type="NCBI Taxonomy" id="2212470"/>
    <lineage>
        <taxon>Bacteria</taxon>
        <taxon>Candidatus Eiseniibacteriota</taxon>
    </lineage>
</organism>
<name>A0A956NFB8_UNCEI</name>
<dbReference type="InterPro" id="IPR012334">
    <property type="entry name" value="Pectin_lyas_fold"/>
</dbReference>
<accession>A0A956NFB8</accession>
<evidence type="ECO:0000313" key="4">
    <source>
        <dbReference type="Proteomes" id="UP000739538"/>
    </source>
</evidence>
<reference evidence="3" key="1">
    <citation type="submission" date="2020-04" db="EMBL/GenBank/DDBJ databases">
        <authorList>
            <person name="Zhang T."/>
        </authorList>
    </citation>
    <scope>NUCLEOTIDE SEQUENCE</scope>
    <source>
        <strain evidence="3">HKST-UBA02</strain>
    </source>
</reference>
<evidence type="ECO:0000259" key="2">
    <source>
        <dbReference type="Pfam" id="PF13229"/>
    </source>
</evidence>
<dbReference type="PANTHER" id="PTHR11319">
    <property type="entry name" value="G PROTEIN-COUPLED RECEPTOR-RELATED"/>
    <property type="match status" value="1"/>
</dbReference>
<reference evidence="3" key="2">
    <citation type="journal article" date="2021" name="Microbiome">
        <title>Successional dynamics and alternative stable states in a saline activated sludge microbial community over 9 years.</title>
        <authorList>
            <person name="Wang Y."/>
            <person name="Ye J."/>
            <person name="Ju F."/>
            <person name="Liu L."/>
            <person name="Boyd J.A."/>
            <person name="Deng Y."/>
            <person name="Parks D.H."/>
            <person name="Jiang X."/>
            <person name="Yin X."/>
            <person name="Woodcroft B.J."/>
            <person name="Tyson G.W."/>
            <person name="Hugenholtz P."/>
            <person name="Polz M.F."/>
            <person name="Zhang T."/>
        </authorList>
    </citation>
    <scope>NUCLEOTIDE SEQUENCE</scope>
    <source>
        <strain evidence="3">HKST-UBA02</strain>
    </source>
</reference>
<dbReference type="EMBL" id="JAGQHS010000139">
    <property type="protein sequence ID" value="MCA9758053.1"/>
    <property type="molecule type" value="Genomic_DNA"/>
</dbReference>
<dbReference type="InterPro" id="IPR011050">
    <property type="entry name" value="Pectin_lyase_fold/virulence"/>
</dbReference>
<evidence type="ECO:0000256" key="1">
    <source>
        <dbReference type="SAM" id="SignalP"/>
    </source>
</evidence>
<dbReference type="InterPro" id="IPR039448">
    <property type="entry name" value="Beta_helix"/>
</dbReference>
<gene>
    <name evidence="3" type="ORF">KDA27_19830</name>
</gene>
<dbReference type="Pfam" id="PF13229">
    <property type="entry name" value="Beta_helix"/>
    <property type="match status" value="1"/>
</dbReference>
<protein>
    <recommendedName>
        <fullName evidence="2">Right handed beta helix domain-containing protein</fullName>
    </recommendedName>
</protein>